<dbReference type="InterPro" id="IPR002421">
    <property type="entry name" value="5-3_exonuclease"/>
</dbReference>
<keyword evidence="4" id="KW-0269">Exonuclease</keyword>
<evidence type="ECO:0000259" key="3">
    <source>
        <dbReference type="SMART" id="SM00475"/>
    </source>
</evidence>
<feature type="domain" description="5'-3' exonuclease" evidence="3">
    <location>
        <begin position="19"/>
        <end position="234"/>
    </location>
</feature>
<dbReference type="GeneID" id="22111659"/>
<dbReference type="GO" id="GO:0033567">
    <property type="term" value="P:DNA replication, Okazaki fragment processing"/>
    <property type="evidence" value="ECO:0007669"/>
    <property type="project" value="InterPro"/>
</dbReference>
<keyword evidence="1" id="KW-0540">Nuclease</keyword>
<dbReference type="SMART" id="SM00475">
    <property type="entry name" value="53EXOc"/>
    <property type="match status" value="1"/>
</dbReference>
<dbReference type="Gene3D" id="3.40.50.1010">
    <property type="entry name" value="5'-nuclease"/>
    <property type="match status" value="1"/>
</dbReference>
<dbReference type="GO" id="GO:0017108">
    <property type="term" value="F:5'-flap endonuclease activity"/>
    <property type="evidence" value="ECO:0007669"/>
    <property type="project" value="InterPro"/>
</dbReference>
<dbReference type="PANTHER" id="PTHR42646">
    <property type="entry name" value="FLAP ENDONUCLEASE XNI"/>
    <property type="match status" value="1"/>
</dbReference>
<dbReference type="KEGG" id="vg:22111659"/>
<dbReference type="RefSeq" id="YP_009101595.1">
    <property type="nucleotide sequence ID" value="NC_025447.1"/>
</dbReference>
<proteinExistence type="predicted"/>
<dbReference type="PANTHER" id="PTHR42646:SF2">
    <property type="entry name" value="5'-3' EXONUCLEASE FAMILY PROTEIN"/>
    <property type="match status" value="1"/>
</dbReference>
<evidence type="ECO:0000256" key="1">
    <source>
        <dbReference type="ARBA" id="ARBA00022722"/>
    </source>
</evidence>
<accession>A0A097EWU8</accession>
<organism evidence="4 5">
    <name type="scientific">Escherichia phage 121Q</name>
    <dbReference type="NCBI Taxonomy" id="1555202"/>
    <lineage>
        <taxon>Viruses</taxon>
        <taxon>Duplodnaviria</taxon>
        <taxon>Heunggongvirae</taxon>
        <taxon>Uroviricota</taxon>
        <taxon>Caudoviricetes</taxon>
        <taxon>Asteriusvirus</taxon>
        <taxon>Asteriusvirus av121Q</taxon>
    </lineage>
</organism>
<dbReference type="Proteomes" id="UP000029889">
    <property type="component" value="Segment"/>
</dbReference>
<evidence type="ECO:0000313" key="5">
    <source>
        <dbReference type="Proteomes" id="UP000029889"/>
    </source>
</evidence>
<dbReference type="InterPro" id="IPR038969">
    <property type="entry name" value="FEN"/>
</dbReference>
<keyword evidence="2" id="KW-0378">Hydrolase</keyword>
<reference evidence="4 5" key="1">
    <citation type="submission" date="2014-09" db="EMBL/GenBank/DDBJ databases">
        <authorList>
            <person name="Lapin J.S."/>
            <person name="Pope W.H."/>
            <person name="Hua J."/>
            <person name="Ford M.E."/>
            <person name="Conway J.F."/>
            <person name="Hatfull G.F."/>
            <person name="Hendrix R.W."/>
        </authorList>
    </citation>
    <scope>NUCLEOTIDE SEQUENCE [LARGE SCALE GENOMIC DNA]</scope>
</reference>
<evidence type="ECO:0000313" key="4">
    <source>
        <dbReference type="EMBL" id="AIT13898.1"/>
    </source>
</evidence>
<dbReference type="GO" id="GO:0008409">
    <property type="term" value="F:5'-3' exonuclease activity"/>
    <property type="evidence" value="ECO:0007669"/>
    <property type="project" value="InterPro"/>
</dbReference>
<dbReference type="GO" id="GO:0003677">
    <property type="term" value="F:DNA binding"/>
    <property type="evidence" value="ECO:0007669"/>
    <property type="project" value="InterPro"/>
</dbReference>
<keyword evidence="5" id="KW-1185">Reference proteome</keyword>
<dbReference type="Pfam" id="PF02739">
    <property type="entry name" value="5_3_exonuc_N"/>
    <property type="match status" value="1"/>
</dbReference>
<dbReference type="EMBL" id="KM507819">
    <property type="protein sequence ID" value="AIT13898.1"/>
    <property type="molecule type" value="Genomic_DNA"/>
</dbReference>
<gene>
    <name evidence="4" type="primary">1</name>
    <name evidence="4" type="ORF">PBI_121Q_1</name>
</gene>
<dbReference type="SUPFAM" id="SSF88723">
    <property type="entry name" value="PIN domain-like"/>
    <property type="match status" value="1"/>
</dbReference>
<evidence type="ECO:0000256" key="2">
    <source>
        <dbReference type="ARBA" id="ARBA00022801"/>
    </source>
</evidence>
<dbReference type="InterPro" id="IPR029060">
    <property type="entry name" value="PIN-like_dom_sf"/>
</dbReference>
<protein>
    <submittedName>
        <fullName evidence="4">RNase H-like 5'-3' exonuclease</fullName>
    </submittedName>
</protein>
<dbReference type="OrthoDB" id="5147at10239"/>
<name>A0A097EWU8_9CAUD</name>
<dbReference type="InterPro" id="IPR020046">
    <property type="entry name" value="5-3_exonucl_a-hlix_arch_N"/>
</dbReference>
<sequence length="345" mass="40009">MKIEFSCAKSTLLKGFTMKKLYLLVDTQNCFHRSINVSSQSIDIWTKVGLALHITLSGLRKLQDMFNPNHVVFCAEGKSWRKKFDEDYKRNRAVKAASKTKDEKEEMEVMFEMINDFIDFVDNQTNSTLLRAPEAEADDFIARWIQTHPEDDHIIVSTDTDFRQLLAFNVRQYNPVQEMMYTTTGVFDKNNEPAHDKKGKPIETPNPEFLLFQKCIKGDTSDNVFSAYPGARMKSTKKAVGIEEAFNDRHSRGYAWNSFMNHKWTRPDGVEVCVKDAYAHNQVLVDLTKQPPEIIEMMDDVIFNREPKNNPLIGVHFLRFAAKYDLVHVQRSPESYIKLFTKKDE</sequence>